<gene>
    <name evidence="1" type="ORF">MEUPH1_LOCUS24593</name>
</gene>
<protein>
    <submittedName>
        <fullName evidence="1">Uncharacterized protein</fullName>
    </submittedName>
</protein>
<evidence type="ECO:0000313" key="2">
    <source>
        <dbReference type="Proteomes" id="UP001160148"/>
    </source>
</evidence>
<sequence>MAGSQQDEMNLQEIEDEIIVEEAVQEIIDYIVENDVTSDTDEESTTTCNVSGQCSINFGFNTYYTYYNHTPNIIVEQLVVILEVCDRTQLSLSLGNRQPIRTQSVPRTAGIFCR</sequence>
<dbReference type="AlphaFoldDB" id="A0AAV0XSP7"/>
<dbReference type="Proteomes" id="UP001160148">
    <property type="component" value="Unassembled WGS sequence"/>
</dbReference>
<dbReference type="EMBL" id="CARXXK010000379">
    <property type="protein sequence ID" value="CAI6370482.1"/>
    <property type="molecule type" value="Genomic_DNA"/>
</dbReference>
<keyword evidence="2" id="KW-1185">Reference proteome</keyword>
<proteinExistence type="predicted"/>
<reference evidence="1 2" key="1">
    <citation type="submission" date="2023-01" db="EMBL/GenBank/DDBJ databases">
        <authorList>
            <person name="Whitehead M."/>
        </authorList>
    </citation>
    <scope>NUCLEOTIDE SEQUENCE [LARGE SCALE GENOMIC DNA]</scope>
</reference>
<organism evidence="1 2">
    <name type="scientific">Macrosiphum euphorbiae</name>
    <name type="common">potato aphid</name>
    <dbReference type="NCBI Taxonomy" id="13131"/>
    <lineage>
        <taxon>Eukaryota</taxon>
        <taxon>Metazoa</taxon>
        <taxon>Ecdysozoa</taxon>
        <taxon>Arthropoda</taxon>
        <taxon>Hexapoda</taxon>
        <taxon>Insecta</taxon>
        <taxon>Pterygota</taxon>
        <taxon>Neoptera</taxon>
        <taxon>Paraneoptera</taxon>
        <taxon>Hemiptera</taxon>
        <taxon>Sternorrhyncha</taxon>
        <taxon>Aphidomorpha</taxon>
        <taxon>Aphidoidea</taxon>
        <taxon>Aphididae</taxon>
        <taxon>Macrosiphini</taxon>
        <taxon>Macrosiphum</taxon>
    </lineage>
</organism>
<comment type="caution">
    <text evidence="1">The sequence shown here is derived from an EMBL/GenBank/DDBJ whole genome shotgun (WGS) entry which is preliminary data.</text>
</comment>
<accession>A0AAV0XSP7</accession>
<evidence type="ECO:0000313" key="1">
    <source>
        <dbReference type="EMBL" id="CAI6370482.1"/>
    </source>
</evidence>
<name>A0AAV0XSP7_9HEMI</name>